<evidence type="ECO:0000259" key="2">
    <source>
        <dbReference type="PROSITE" id="PS51707"/>
    </source>
</evidence>
<dbReference type="Gramene" id="OE9A007521T3">
    <property type="protein sequence ID" value="OE9A007521C3"/>
    <property type="gene ID" value="OE9A007521"/>
</dbReference>
<keyword evidence="3" id="KW-0808">Transferase</keyword>
<feature type="transmembrane region" description="Helical" evidence="1">
    <location>
        <begin position="635"/>
        <end position="656"/>
    </location>
</feature>
<dbReference type="Pfam" id="PF00485">
    <property type="entry name" value="PRK"/>
    <property type="match status" value="1"/>
</dbReference>
<dbReference type="Gene3D" id="3.40.50.300">
    <property type="entry name" value="P-loop containing nucleotide triphosphate hydrolases"/>
    <property type="match status" value="1"/>
</dbReference>
<reference evidence="3 4" key="1">
    <citation type="submission" date="2019-12" db="EMBL/GenBank/DDBJ databases">
        <authorList>
            <person name="Alioto T."/>
            <person name="Alioto T."/>
            <person name="Gomez Garrido J."/>
        </authorList>
    </citation>
    <scope>NUCLEOTIDE SEQUENCE [LARGE SCALE GENOMIC DNA]</scope>
</reference>
<sequence>MAQDTSNSESTQRRHGLLKDQVRLVKRKDSDRYEIAPIPDNLSFEKGFFVVVRACQLLSQKNDGLILVGVAGPSGAGKTVFTEKMLNFMPSIAVISMDNYNDASRIIDGNFDDPRLTDYDTLLKNIQDLKSGKQVEVPIYDFKSSSRAGYRTLEVPSSRIVIIEGIYALSEKLRPLLDLRVSVTGGVHFDLVKRVLRDIQRAGQEPEEIIHQISETVYPMYKAFIEPDLRTAQIKIINKFNPFTGFQCPTYILKSPRDVTVDQIKSVMSEEHTETTEQTYDIYLLPPGEDPETCQSYLRMRNKDGKYNLMFEEWVTDPPFVISPRITFEVSVRLLGGLMALGYTIAAILKRSSHIFSDERVHVKIDWLEQLKRHYVQVQGRERLLVKCVAEQLGLEGSYVPRTYIEQIQLEKLVNEVMALPDDLKTKLSIDDELISSPNEAFFRASSVGRASSRIKTAKSGMSHSYSTHRDKNLSRISRGFDDRTSEPPATLGNQGAITHLLEHISTLNDRMDDFTSRIEELNSKLTTKRTSPSSQNIALQAEACNGSVPTSYFISGLENGSLTGSIMPNSSSSSQLAKESPLMEEMSGVARGQRQIMHQLDNLSNLLRENLGERSHHGGRQHKTDTVDIDPIKISVILTSLAIGGLGIFLFKGFLPQK</sequence>
<keyword evidence="1" id="KW-0472">Membrane</keyword>
<dbReference type="InterPro" id="IPR006083">
    <property type="entry name" value="PRK/URK"/>
</dbReference>
<dbReference type="PRINTS" id="PR00988">
    <property type="entry name" value="URIDINKINASE"/>
</dbReference>
<keyword evidence="4" id="KW-1185">Reference proteome</keyword>
<dbReference type="PANTHER" id="PTHR10285">
    <property type="entry name" value="URIDINE KINASE"/>
    <property type="match status" value="1"/>
</dbReference>
<gene>
    <name evidence="3" type="ORF">OLEA9_A007521</name>
</gene>
<organism evidence="3 4">
    <name type="scientific">Olea europaea subsp. europaea</name>
    <dbReference type="NCBI Taxonomy" id="158383"/>
    <lineage>
        <taxon>Eukaryota</taxon>
        <taxon>Viridiplantae</taxon>
        <taxon>Streptophyta</taxon>
        <taxon>Embryophyta</taxon>
        <taxon>Tracheophyta</taxon>
        <taxon>Spermatophyta</taxon>
        <taxon>Magnoliopsida</taxon>
        <taxon>eudicotyledons</taxon>
        <taxon>Gunneridae</taxon>
        <taxon>Pentapetalae</taxon>
        <taxon>asterids</taxon>
        <taxon>lamiids</taxon>
        <taxon>Lamiales</taxon>
        <taxon>Oleaceae</taxon>
        <taxon>Oleeae</taxon>
        <taxon>Olea</taxon>
    </lineage>
</organism>
<evidence type="ECO:0000313" key="4">
    <source>
        <dbReference type="Proteomes" id="UP000594638"/>
    </source>
</evidence>
<dbReference type="InterPro" id="IPR033469">
    <property type="entry name" value="CYTH-like_dom_sf"/>
</dbReference>
<dbReference type="OrthoDB" id="10257085at2759"/>
<dbReference type="Gramene" id="OE9A007521T1">
    <property type="protein sequence ID" value="OE9A007521C1"/>
    <property type="gene ID" value="OE9A007521"/>
</dbReference>
<dbReference type="GO" id="GO:0016301">
    <property type="term" value="F:kinase activity"/>
    <property type="evidence" value="ECO:0007669"/>
    <property type="project" value="UniProtKB-KW"/>
</dbReference>
<evidence type="ECO:0000256" key="1">
    <source>
        <dbReference type="SAM" id="Phobius"/>
    </source>
</evidence>
<dbReference type="EMBL" id="CACTIH010001877">
    <property type="protein sequence ID" value="CAA2967167.1"/>
    <property type="molecule type" value="Genomic_DNA"/>
</dbReference>
<comment type="caution">
    <text evidence="3">The sequence shown here is derived from an EMBL/GenBank/DDBJ whole genome shotgun (WGS) entry which is preliminary data.</text>
</comment>
<name>A0A8S0QIG4_OLEEU</name>
<dbReference type="GO" id="GO:0016462">
    <property type="term" value="F:pyrophosphatase activity"/>
    <property type="evidence" value="ECO:0007669"/>
    <property type="project" value="UniProtKB-ARBA"/>
</dbReference>
<keyword evidence="3" id="KW-0418">Kinase</keyword>
<dbReference type="GO" id="GO:0005524">
    <property type="term" value="F:ATP binding"/>
    <property type="evidence" value="ECO:0007669"/>
    <property type="project" value="InterPro"/>
</dbReference>
<accession>A0A8S0QIG4</accession>
<dbReference type="InterPro" id="IPR027417">
    <property type="entry name" value="P-loop_NTPase"/>
</dbReference>
<dbReference type="InterPro" id="IPR023577">
    <property type="entry name" value="CYTH_domain"/>
</dbReference>
<dbReference type="CDD" id="cd02028">
    <property type="entry name" value="UMPK_like"/>
    <property type="match status" value="1"/>
</dbReference>
<feature type="domain" description="CYTH" evidence="2">
    <location>
        <begin position="245"/>
        <end position="410"/>
    </location>
</feature>
<evidence type="ECO:0000313" key="3">
    <source>
        <dbReference type="EMBL" id="CAA2967167.1"/>
    </source>
</evidence>
<proteinExistence type="predicted"/>
<dbReference type="SUPFAM" id="SSF52540">
    <property type="entry name" value="P-loop containing nucleoside triphosphate hydrolases"/>
    <property type="match status" value="1"/>
</dbReference>
<dbReference type="Proteomes" id="UP000594638">
    <property type="component" value="Unassembled WGS sequence"/>
</dbReference>
<protein>
    <submittedName>
        <fullName evidence="3">Uridine-cytidine kinase C-like</fullName>
    </submittedName>
</protein>
<keyword evidence="1" id="KW-0812">Transmembrane</keyword>
<dbReference type="SUPFAM" id="SSF55154">
    <property type="entry name" value="CYTH-like phosphatases"/>
    <property type="match status" value="1"/>
</dbReference>
<keyword evidence="1" id="KW-1133">Transmembrane helix</keyword>
<dbReference type="Pfam" id="PF01928">
    <property type="entry name" value="CYTH"/>
    <property type="match status" value="1"/>
</dbReference>
<dbReference type="FunFam" id="3.40.50.300:FF:001866">
    <property type="entry name" value="Phosphoribulokinase / Uridine kinase family"/>
    <property type="match status" value="1"/>
</dbReference>
<dbReference type="PROSITE" id="PS51707">
    <property type="entry name" value="CYTH"/>
    <property type="match status" value="1"/>
</dbReference>
<dbReference type="AlphaFoldDB" id="A0A8S0QIG4"/>
<dbReference type="Gene3D" id="2.40.320.10">
    <property type="entry name" value="Hypothetical Protein Pfu-838710-001"/>
    <property type="match status" value="1"/>
</dbReference>